<protein>
    <recommendedName>
        <fullName evidence="5">Bifunctional ligase/repressor BirA</fullName>
    </recommendedName>
    <alternativeName>
        <fullName evidence="5">Biotin--[acetyl-CoA-carboxylase] ligase</fullName>
        <ecNumber evidence="5">6.3.4.15</ecNumber>
    </alternativeName>
    <alternativeName>
        <fullName evidence="5">Biotin--protein ligase</fullName>
    </alternativeName>
    <alternativeName>
        <fullName evidence="5">Biotin-[acetyl-CoA carboxylase] synthetase</fullName>
    </alternativeName>
</protein>
<comment type="caution">
    <text evidence="5">Lacks conserved residue(s) required for the propagation of feature annotation.</text>
</comment>
<accession>A0A919XHJ5</accession>
<dbReference type="GO" id="GO:0009249">
    <property type="term" value="P:protein lipoylation"/>
    <property type="evidence" value="ECO:0007669"/>
    <property type="project" value="UniProtKB-ARBA"/>
</dbReference>
<dbReference type="EMBL" id="BORQ01000002">
    <property type="protein sequence ID" value="GIO30907.1"/>
    <property type="molecule type" value="Genomic_DNA"/>
</dbReference>
<feature type="binding site" evidence="5">
    <location>
        <position position="187"/>
    </location>
    <ligand>
        <name>biotin</name>
        <dbReference type="ChEBI" id="CHEBI:57586"/>
    </ligand>
</feature>
<evidence type="ECO:0000313" key="8">
    <source>
        <dbReference type="Proteomes" id="UP000679779"/>
    </source>
</evidence>
<dbReference type="Proteomes" id="UP000679779">
    <property type="component" value="Unassembled WGS sequence"/>
</dbReference>
<dbReference type="AlphaFoldDB" id="A0A919XHJ5"/>
<keyword evidence="2 5" id="KW-0547">Nucleotide-binding</keyword>
<dbReference type="CDD" id="cd16442">
    <property type="entry name" value="BPL"/>
    <property type="match status" value="1"/>
</dbReference>
<evidence type="ECO:0000256" key="5">
    <source>
        <dbReference type="HAMAP-Rule" id="MF_00978"/>
    </source>
</evidence>
<evidence type="ECO:0000256" key="1">
    <source>
        <dbReference type="ARBA" id="ARBA00022598"/>
    </source>
</evidence>
<proteinExistence type="inferred from homology"/>
<feature type="domain" description="BPL/LPL catalytic" evidence="6">
    <location>
        <begin position="69"/>
        <end position="260"/>
    </location>
</feature>
<comment type="function">
    <text evidence="5">Acts both as a biotin--[acetyl-CoA-carboxylase] ligase and a repressor.</text>
</comment>
<dbReference type="PANTHER" id="PTHR12835:SF5">
    <property type="entry name" value="BIOTIN--PROTEIN LIGASE"/>
    <property type="match status" value="1"/>
</dbReference>
<gene>
    <name evidence="5 7" type="primary">birA</name>
    <name evidence="7" type="ORF">J2TS6_20480</name>
</gene>
<dbReference type="GO" id="GO:0003677">
    <property type="term" value="F:DNA binding"/>
    <property type="evidence" value="ECO:0007669"/>
    <property type="project" value="UniProtKB-UniRule"/>
</dbReference>
<dbReference type="Gene3D" id="1.10.10.10">
    <property type="entry name" value="Winged helix-like DNA-binding domain superfamily/Winged helix DNA-binding domain"/>
    <property type="match status" value="1"/>
</dbReference>
<comment type="catalytic activity">
    <reaction evidence="5">
        <text>biotin + L-lysyl-[protein] + ATP = N(6)-biotinyl-L-lysyl-[protein] + AMP + diphosphate + H(+)</text>
        <dbReference type="Rhea" id="RHEA:11756"/>
        <dbReference type="Rhea" id="RHEA-COMP:9752"/>
        <dbReference type="Rhea" id="RHEA-COMP:10505"/>
        <dbReference type="ChEBI" id="CHEBI:15378"/>
        <dbReference type="ChEBI" id="CHEBI:29969"/>
        <dbReference type="ChEBI" id="CHEBI:30616"/>
        <dbReference type="ChEBI" id="CHEBI:33019"/>
        <dbReference type="ChEBI" id="CHEBI:57586"/>
        <dbReference type="ChEBI" id="CHEBI:83144"/>
        <dbReference type="ChEBI" id="CHEBI:456215"/>
        <dbReference type="EC" id="6.3.4.15"/>
    </reaction>
</comment>
<keyword evidence="5" id="KW-0804">Transcription</keyword>
<dbReference type="InterPro" id="IPR008988">
    <property type="entry name" value="Transcriptional_repressor_C"/>
</dbReference>
<reference evidence="7" key="1">
    <citation type="submission" date="2021-03" db="EMBL/GenBank/DDBJ databases">
        <title>Antimicrobial resistance genes in bacteria isolated from Japanese honey, and their potential for conferring macrolide and lincosamide resistance in the American foulbrood pathogen Paenibacillus larvae.</title>
        <authorList>
            <person name="Okamoto M."/>
            <person name="Kumagai M."/>
            <person name="Kanamori H."/>
            <person name="Takamatsu D."/>
        </authorList>
    </citation>
    <scope>NUCLEOTIDE SEQUENCE</scope>
    <source>
        <strain evidence="7">J2TS6</strain>
    </source>
</reference>
<dbReference type="InterPro" id="IPR004143">
    <property type="entry name" value="BPL_LPL_catalytic"/>
</dbReference>
<keyword evidence="3 5" id="KW-0067">ATP-binding</keyword>
<dbReference type="PANTHER" id="PTHR12835">
    <property type="entry name" value="BIOTIN PROTEIN LIGASE"/>
    <property type="match status" value="1"/>
</dbReference>
<keyword evidence="1 5" id="KW-0436">Ligase</keyword>
<evidence type="ECO:0000256" key="3">
    <source>
        <dbReference type="ARBA" id="ARBA00022840"/>
    </source>
</evidence>
<dbReference type="InterPro" id="IPR036390">
    <property type="entry name" value="WH_DNA-bd_sf"/>
</dbReference>
<organism evidence="7 8">
    <name type="scientific">Paenibacillus albilobatus</name>
    <dbReference type="NCBI Taxonomy" id="2716884"/>
    <lineage>
        <taxon>Bacteria</taxon>
        <taxon>Bacillati</taxon>
        <taxon>Bacillota</taxon>
        <taxon>Bacilli</taxon>
        <taxon>Bacillales</taxon>
        <taxon>Paenibacillaceae</taxon>
        <taxon>Paenibacillus</taxon>
    </lineage>
</organism>
<dbReference type="SUPFAM" id="SSF50037">
    <property type="entry name" value="C-terminal domain of transcriptional repressors"/>
    <property type="match status" value="1"/>
</dbReference>
<evidence type="ECO:0000256" key="4">
    <source>
        <dbReference type="ARBA" id="ARBA00023267"/>
    </source>
</evidence>
<dbReference type="GO" id="GO:0006355">
    <property type="term" value="P:regulation of DNA-templated transcription"/>
    <property type="evidence" value="ECO:0007669"/>
    <property type="project" value="UniProtKB-UniRule"/>
</dbReference>
<dbReference type="Pfam" id="PF08279">
    <property type="entry name" value="HTH_11"/>
    <property type="match status" value="1"/>
</dbReference>
<dbReference type="SUPFAM" id="SSF46785">
    <property type="entry name" value="Winged helix' DNA-binding domain"/>
    <property type="match status" value="1"/>
</dbReference>
<keyword evidence="5" id="KW-0238">DNA-binding</keyword>
<evidence type="ECO:0000313" key="7">
    <source>
        <dbReference type="EMBL" id="GIO30907.1"/>
    </source>
</evidence>
<keyword evidence="5" id="KW-0805">Transcription regulation</keyword>
<dbReference type="GO" id="GO:0016740">
    <property type="term" value="F:transferase activity"/>
    <property type="evidence" value="ECO:0007669"/>
    <property type="project" value="UniProtKB-ARBA"/>
</dbReference>
<feature type="DNA-binding region" description="H-T-H motif" evidence="5">
    <location>
        <begin position="21"/>
        <end position="40"/>
    </location>
</feature>
<dbReference type="GO" id="GO:0005524">
    <property type="term" value="F:ATP binding"/>
    <property type="evidence" value="ECO:0007669"/>
    <property type="project" value="UniProtKB-UniRule"/>
</dbReference>
<feature type="binding site" evidence="5">
    <location>
        <position position="116"/>
    </location>
    <ligand>
        <name>biotin</name>
        <dbReference type="ChEBI" id="CHEBI:57586"/>
    </ligand>
</feature>
<dbReference type="Gene3D" id="3.30.930.10">
    <property type="entry name" value="Bira Bifunctional Protein, Domain 2"/>
    <property type="match status" value="1"/>
</dbReference>
<sequence>MSEKLTLLDLLLANPQKFLSGEEISRRLSVSRTAVWKQINKLREAGYEFEAVPNKGYRIVNQPERIDPSALKKTLKTKTFGLKLDVLETSVSTQEEARELAEAGAPEGTLVVAEEQTGGKGRMGRKWFSPKGKGIWMSLVLKPAQPLHYMPQLTLLTGVAVCRAVRRVTGVMAGLKWPNDLLVDGRKICGILLESAAEDEYVRYCIAGIGISANLDAEDYPDELKPVATSLKIEAGEAIDRVQLIAAVMEEFEALYDLYRQEGFAPIALLWEALSVTLGKQVTVYTAAGPVTGHAKKLDHSGALTIVTEDGRELPVFSGDVELRR</sequence>
<dbReference type="EC" id="6.3.4.15" evidence="5"/>
<keyword evidence="4 5" id="KW-0092">Biotin</keyword>
<dbReference type="InterPro" id="IPR030855">
    <property type="entry name" value="Bifunct_BirA"/>
</dbReference>
<dbReference type="GO" id="GO:0005737">
    <property type="term" value="C:cytoplasm"/>
    <property type="evidence" value="ECO:0007669"/>
    <property type="project" value="TreeGrafter"/>
</dbReference>
<comment type="similarity">
    <text evidence="5">Belongs to the biotin--protein ligase family.</text>
</comment>
<dbReference type="RefSeq" id="WP_160041334.1">
    <property type="nucleotide sequence ID" value="NZ_BORQ01000002.1"/>
</dbReference>
<evidence type="ECO:0000256" key="2">
    <source>
        <dbReference type="ARBA" id="ARBA00022741"/>
    </source>
</evidence>
<name>A0A919XHJ5_9BACL</name>
<keyword evidence="8" id="KW-1185">Reference proteome</keyword>
<comment type="caution">
    <text evidence="7">The sequence shown here is derived from an EMBL/GenBank/DDBJ whole genome shotgun (WGS) entry which is preliminary data.</text>
</comment>
<evidence type="ECO:0000259" key="6">
    <source>
        <dbReference type="PROSITE" id="PS51733"/>
    </source>
</evidence>
<dbReference type="HAMAP" id="MF_00978">
    <property type="entry name" value="Bifunct_BirA"/>
    <property type="match status" value="1"/>
</dbReference>
<dbReference type="InterPro" id="IPR003142">
    <property type="entry name" value="BPL_C"/>
</dbReference>
<dbReference type="GO" id="GO:0004077">
    <property type="term" value="F:biotin--[biotin carboxyl-carrier protein] ligase activity"/>
    <property type="evidence" value="ECO:0007669"/>
    <property type="project" value="UniProtKB-UniRule"/>
</dbReference>
<dbReference type="InterPro" id="IPR004408">
    <property type="entry name" value="Biotin_CoA_COase_ligase"/>
</dbReference>
<dbReference type="Pfam" id="PF02237">
    <property type="entry name" value="BPL_C"/>
    <property type="match status" value="1"/>
</dbReference>
<dbReference type="InterPro" id="IPR045864">
    <property type="entry name" value="aa-tRNA-synth_II/BPL/LPL"/>
</dbReference>
<dbReference type="Gene3D" id="2.30.30.100">
    <property type="match status" value="1"/>
</dbReference>
<dbReference type="InterPro" id="IPR013196">
    <property type="entry name" value="HTH_11"/>
</dbReference>
<dbReference type="InterPro" id="IPR036388">
    <property type="entry name" value="WH-like_DNA-bd_sf"/>
</dbReference>
<dbReference type="NCBIfam" id="TIGR00121">
    <property type="entry name" value="birA_ligase"/>
    <property type="match status" value="1"/>
</dbReference>
<keyword evidence="5" id="KW-0678">Repressor</keyword>
<dbReference type="SUPFAM" id="SSF55681">
    <property type="entry name" value="Class II aaRS and biotin synthetases"/>
    <property type="match status" value="1"/>
</dbReference>
<dbReference type="Pfam" id="PF03099">
    <property type="entry name" value="BPL_LplA_LipB"/>
    <property type="match status" value="1"/>
</dbReference>
<dbReference type="PROSITE" id="PS51733">
    <property type="entry name" value="BPL_LPL_CATALYTIC"/>
    <property type="match status" value="1"/>
</dbReference>